<dbReference type="PANTHER" id="PTHR43229">
    <property type="entry name" value="NODULATION PROTEIN J"/>
    <property type="match status" value="1"/>
</dbReference>
<evidence type="ECO:0000313" key="8">
    <source>
        <dbReference type="Proteomes" id="UP000662857"/>
    </source>
</evidence>
<name>A0A895YDM5_9ACTN</name>
<dbReference type="InterPro" id="IPR013525">
    <property type="entry name" value="ABC2_TM"/>
</dbReference>
<evidence type="ECO:0000256" key="2">
    <source>
        <dbReference type="ARBA" id="ARBA00022692"/>
    </source>
</evidence>
<reference evidence="7" key="1">
    <citation type="submission" date="2021-02" db="EMBL/GenBank/DDBJ databases">
        <title>Natrosporangium hydrolyticum gen. nov., sp. nov, a haloalkaliphilic actinobacterium from a soda solonchak soil.</title>
        <authorList>
            <person name="Sorokin D.Y."/>
            <person name="Khijniak T.V."/>
            <person name="Zakharycheva A.P."/>
            <person name="Boueva O.V."/>
            <person name="Ariskina E.V."/>
            <person name="Hahnke R.L."/>
            <person name="Bunk B."/>
            <person name="Sproer C."/>
            <person name="Schumann P."/>
            <person name="Evtushenko L.I."/>
            <person name="Kublanov I.V."/>
        </authorList>
    </citation>
    <scope>NUCLEOTIDE SEQUENCE</scope>
    <source>
        <strain evidence="7">DSM 106523</strain>
    </source>
</reference>
<keyword evidence="3 5" id="KW-1133">Transmembrane helix</keyword>
<dbReference type="GO" id="GO:0140359">
    <property type="term" value="F:ABC-type transporter activity"/>
    <property type="evidence" value="ECO:0007669"/>
    <property type="project" value="InterPro"/>
</dbReference>
<dbReference type="InterPro" id="IPR051784">
    <property type="entry name" value="Nod_factor_ABC_transporter"/>
</dbReference>
<dbReference type="Pfam" id="PF01061">
    <property type="entry name" value="ABC2_membrane"/>
    <property type="match status" value="1"/>
</dbReference>
<evidence type="ECO:0000256" key="5">
    <source>
        <dbReference type="SAM" id="Phobius"/>
    </source>
</evidence>
<feature type="transmembrane region" description="Helical" evidence="5">
    <location>
        <begin position="54"/>
        <end position="77"/>
    </location>
</feature>
<sequence>MPNWLRSYGLLLRWNILRLRTELPLFLIIQTLLSVGVVLGFSFLMPSYDRETALYLTTGAPTVALVTVGMVLAPQMVAQQKLRGMFDYQRAMPVPRMAMLAADATVWMVVAIPGMIAALLVGVARFDLTLSVSPLVLPAALLVALVAVSVGYAVAYLVKPEVVGVITNLILIMTMMFSPVNYPAERLPDWLAAAHQFLPFQYLAQALRDTLDTPAGGLSAVPFLVLAGWAVVGLGVTYRVMTRRA</sequence>
<organism evidence="7 8">
    <name type="scientific">Natronosporangium hydrolyticum</name>
    <dbReference type="NCBI Taxonomy" id="2811111"/>
    <lineage>
        <taxon>Bacteria</taxon>
        <taxon>Bacillati</taxon>
        <taxon>Actinomycetota</taxon>
        <taxon>Actinomycetes</taxon>
        <taxon>Micromonosporales</taxon>
        <taxon>Micromonosporaceae</taxon>
        <taxon>Natronosporangium</taxon>
    </lineage>
</organism>
<evidence type="ECO:0000259" key="6">
    <source>
        <dbReference type="Pfam" id="PF01061"/>
    </source>
</evidence>
<feature type="transmembrane region" description="Helical" evidence="5">
    <location>
        <begin position="98"/>
        <end position="123"/>
    </location>
</feature>
<evidence type="ECO:0000256" key="3">
    <source>
        <dbReference type="ARBA" id="ARBA00022989"/>
    </source>
</evidence>
<dbReference type="RefSeq" id="WP_239677843.1">
    <property type="nucleotide sequence ID" value="NZ_CP070499.1"/>
</dbReference>
<dbReference type="PANTHER" id="PTHR43229:SF3">
    <property type="entry name" value="ABC-TYPE MULTIDRUG TRANSPORT SYSTEM, PERMEASE COMPONENT"/>
    <property type="match status" value="1"/>
</dbReference>
<proteinExistence type="predicted"/>
<dbReference type="GO" id="GO:0016020">
    <property type="term" value="C:membrane"/>
    <property type="evidence" value="ECO:0007669"/>
    <property type="project" value="UniProtKB-SubCell"/>
</dbReference>
<dbReference type="Proteomes" id="UP000662857">
    <property type="component" value="Chromosome"/>
</dbReference>
<keyword evidence="2 5" id="KW-0812">Transmembrane</keyword>
<feature type="transmembrane region" description="Helical" evidence="5">
    <location>
        <begin position="220"/>
        <end position="241"/>
    </location>
</feature>
<dbReference type="EMBL" id="CP070499">
    <property type="protein sequence ID" value="QSB15661.1"/>
    <property type="molecule type" value="Genomic_DNA"/>
</dbReference>
<dbReference type="KEGG" id="nhy:JQS43_04760"/>
<dbReference type="AlphaFoldDB" id="A0A895YDM5"/>
<feature type="domain" description="ABC-2 type transporter transmembrane" evidence="6">
    <location>
        <begin position="16"/>
        <end position="210"/>
    </location>
</feature>
<keyword evidence="4 5" id="KW-0472">Membrane</keyword>
<keyword evidence="8" id="KW-1185">Reference proteome</keyword>
<evidence type="ECO:0000256" key="4">
    <source>
        <dbReference type="ARBA" id="ARBA00023136"/>
    </source>
</evidence>
<feature type="transmembrane region" description="Helical" evidence="5">
    <location>
        <begin position="162"/>
        <end position="182"/>
    </location>
</feature>
<feature type="transmembrane region" description="Helical" evidence="5">
    <location>
        <begin position="23"/>
        <end position="48"/>
    </location>
</feature>
<protein>
    <submittedName>
        <fullName evidence="7">ABC transporter permease</fullName>
    </submittedName>
</protein>
<evidence type="ECO:0000256" key="1">
    <source>
        <dbReference type="ARBA" id="ARBA00004141"/>
    </source>
</evidence>
<accession>A0A895YDM5</accession>
<gene>
    <name evidence="7" type="ORF">JQS43_04760</name>
</gene>
<feature type="transmembrane region" description="Helical" evidence="5">
    <location>
        <begin position="135"/>
        <end position="155"/>
    </location>
</feature>
<comment type="subcellular location">
    <subcellularLocation>
        <location evidence="1">Membrane</location>
        <topology evidence="1">Multi-pass membrane protein</topology>
    </subcellularLocation>
</comment>
<evidence type="ECO:0000313" key="7">
    <source>
        <dbReference type="EMBL" id="QSB15661.1"/>
    </source>
</evidence>